<protein>
    <submittedName>
        <fullName evidence="3">META domain-containing protein</fullName>
    </submittedName>
</protein>
<feature type="signal peptide" evidence="1">
    <location>
        <begin position="1"/>
        <end position="17"/>
    </location>
</feature>
<dbReference type="InterPro" id="IPR005184">
    <property type="entry name" value="DUF306_Meta_HslJ"/>
</dbReference>
<dbReference type="Pfam" id="PF03724">
    <property type="entry name" value="META"/>
    <property type="match status" value="1"/>
</dbReference>
<evidence type="ECO:0000313" key="3">
    <source>
        <dbReference type="EMBL" id="MCV2872268.1"/>
    </source>
</evidence>
<reference evidence="3 4" key="1">
    <citation type="submission" date="2022-10" db="EMBL/GenBank/DDBJ databases">
        <title>Defluviimonas sp. nov., isolated from ocean surface sediments.</title>
        <authorList>
            <person name="He W."/>
            <person name="Wang L."/>
            <person name="Zhang D.-F."/>
        </authorList>
    </citation>
    <scope>NUCLEOTIDE SEQUENCE [LARGE SCALE GENOMIC DNA]</scope>
    <source>
        <strain evidence="3 4">WL0050</strain>
    </source>
</reference>
<dbReference type="InterPro" id="IPR038670">
    <property type="entry name" value="HslJ-like_sf"/>
</dbReference>
<keyword evidence="1" id="KW-0732">Signal</keyword>
<evidence type="ECO:0000259" key="2">
    <source>
        <dbReference type="Pfam" id="PF03724"/>
    </source>
</evidence>
<sequence>MRLIFILPLLLATACQGNETVAAYGAGNGSWQLTEIDGVPFPARATLSFPEPGRIAGEAPCNIYSGRMDAPYPWFEAKDLAVTRRACPDLAEETTFFEGLSAMTLSEISGDTLILSTPDGREMVFTKDQP</sequence>
<dbReference type="PANTHER" id="PTHR35535:SF1">
    <property type="entry name" value="HEAT SHOCK PROTEIN HSLJ"/>
    <property type="match status" value="1"/>
</dbReference>
<evidence type="ECO:0000313" key="4">
    <source>
        <dbReference type="Proteomes" id="UP001652564"/>
    </source>
</evidence>
<organism evidence="3 4">
    <name type="scientific">Albidovulum litorale</name>
    <dbReference type="NCBI Taxonomy" id="2984134"/>
    <lineage>
        <taxon>Bacteria</taxon>
        <taxon>Pseudomonadati</taxon>
        <taxon>Pseudomonadota</taxon>
        <taxon>Alphaproteobacteria</taxon>
        <taxon>Rhodobacterales</taxon>
        <taxon>Paracoccaceae</taxon>
        <taxon>Albidovulum</taxon>
    </lineage>
</organism>
<dbReference type="EMBL" id="JAOWKZ010000002">
    <property type="protein sequence ID" value="MCV2872268.1"/>
    <property type="molecule type" value="Genomic_DNA"/>
</dbReference>
<accession>A0ABT2ZML2</accession>
<keyword evidence="4" id="KW-1185">Reference proteome</keyword>
<proteinExistence type="predicted"/>
<feature type="domain" description="DUF306" evidence="2">
    <location>
        <begin position="28"/>
        <end position="124"/>
    </location>
</feature>
<dbReference type="PROSITE" id="PS51257">
    <property type="entry name" value="PROKAR_LIPOPROTEIN"/>
    <property type="match status" value="1"/>
</dbReference>
<name>A0ABT2ZML2_9RHOB</name>
<dbReference type="InterPro" id="IPR053147">
    <property type="entry name" value="Hsp_HslJ-like"/>
</dbReference>
<dbReference type="PANTHER" id="PTHR35535">
    <property type="entry name" value="HEAT SHOCK PROTEIN HSLJ"/>
    <property type="match status" value="1"/>
</dbReference>
<dbReference type="Proteomes" id="UP001652564">
    <property type="component" value="Unassembled WGS sequence"/>
</dbReference>
<evidence type="ECO:0000256" key="1">
    <source>
        <dbReference type="SAM" id="SignalP"/>
    </source>
</evidence>
<feature type="chain" id="PRO_5047411610" evidence="1">
    <location>
        <begin position="18"/>
        <end position="130"/>
    </location>
</feature>
<comment type="caution">
    <text evidence="3">The sequence shown here is derived from an EMBL/GenBank/DDBJ whole genome shotgun (WGS) entry which is preliminary data.</text>
</comment>
<dbReference type="Gene3D" id="2.40.128.270">
    <property type="match status" value="1"/>
</dbReference>
<gene>
    <name evidence="3" type="ORF">OEZ71_08155</name>
</gene>